<evidence type="ECO:0000256" key="4">
    <source>
        <dbReference type="PIRSR" id="PIRSR006806-1"/>
    </source>
</evidence>
<comment type="cofactor">
    <cofactor evidence="5">
        <name>Mg(2+)</name>
        <dbReference type="ChEBI" id="CHEBI:18420"/>
    </cofactor>
</comment>
<feature type="region of interest" description="Disordered" evidence="6">
    <location>
        <begin position="1"/>
        <end position="28"/>
    </location>
</feature>
<feature type="binding site" evidence="4">
    <location>
        <begin position="33"/>
        <end position="37"/>
    </location>
    <ligand>
        <name>ATP</name>
        <dbReference type="ChEBI" id="CHEBI:30616"/>
    </ligand>
</feature>
<reference evidence="7 8" key="1">
    <citation type="submission" date="2020-12" db="EMBL/GenBank/DDBJ databases">
        <title>FDA dAtabase for Regulatory Grade micrObial Sequences (FDA-ARGOS): Supporting development and validation of Infectious Disease Dx tests.</title>
        <authorList>
            <person name="Sproer C."/>
            <person name="Gronow S."/>
            <person name="Severitt S."/>
            <person name="Schroder I."/>
            <person name="Tallon L."/>
            <person name="Sadzewicz L."/>
            <person name="Zhao X."/>
            <person name="Boylan J."/>
            <person name="Ott S."/>
            <person name="Bowen H."/>
            <person name="Vavikolanu K."/>
            <person name="Mehta A."/>
            <person name="Aluvathingal J."/>
            <person name="Nadendla S."/>
            <person name="Lowell S."/>
            <person name="Myers T."/>
            <person name="Yan Y."/>
            <person name="Sichtig H."/>
        </authorList>
    </citation>
    <scope>NUCLEOTIDE SEQUENCE [LARGE SCALE GENOMIC DNA]</scope>
    <source>
        <strain evidence="7 8">FDAARGOS_1001</strain>
    </source>
</reference>
<evidence type="ECO:0000313" key="8">
    <source>
        <dbReference type="Proteomes" id="UP000595221"/>
    </source>
</evidence>
<evidence type="ECO:0000313" key="7">
    <source>
        <dbReference type="EMBL" id="QQC59173.1"/>
    </source>
</evidence>
<keyword evidence="2 4" id="KW-0547">Nucleotide-binding</keyword>
<feature type="binding site" evidence="4">
    <location>
        <begin position="169"/>
        <end position="177"/>
    </location>
    <ligand>
        <name>ATP</name>
        <dbReference type="ChEBI" id="CHEBI:30616"/>
    </ligand>
</feature>
<dbReference type="GO" id="GO:0009396">
    <property type="term" value="P:folic acid-containing compound biosynthetic process"/>
    <property type="evidence" value="ECO:0007669"/>
    <property type="project" value="TreeGrafter"/>
</dbReference>
<dbReference type="PANTHER" id="PTHR23407:SF1">
    <property type="entry name" value="5-FORMYLTETRAHYDROFOLATE CYCLO-LIGASE"/>
    <property type="match status" value="1"/>
</dbReference>
<name>A0A7T4MT88_9MICC</name>
<evidence type="ECO:0000256" key="3">
    <source>
        <dbReference type="ARBA" id="ARBA00022840"/>
    </source>
</evidence>
<evidence type="ECO:0000256" key="2">
    <source>
        <dbReference type="ARBA" id="ARBA00022741"/>
    </source>
</evidence>
<dbReference type="PIRSF" id="PIRSF006806">
    <property type="entry name" value="FTHF_cligase"/>
    <property type="match status" value="1"/>
</dbReference>
<dbReference type="Pfam" id="PF01812">
    <property type="entry name" value="5-FTHF_cyc-lig"/>
    <property type="match status" value="1"/>
</dbReference>
<dbReference type="SUPFAM" id="SSF100950">
    <property type="entry name" value="NagB/RpiA/CoA transferase-like"/>
    <property type="match status" value="1"/>
</dbReference>
<keyword evidence="5" id="KW-0460">Magnesium</keyword>
<dbReference type="InterPro" id="IPR002698">
    <property type="entry name" value="FTHF_cligase"/>
</dbReference>
<keyword evidence="5" id="KW-0479">Metal-binding</keyword>
<dbReference type="EMBL" id="CP066078">
    <property type="protein sequence ID" value="QQC59173.1"/>
    <property type="molecule type" value="Genomic_DNA"/>
</dbReference>
<dbReference type="EC" id="6.3.3.2" evidence="5"/>
<evidence type="ECO:0000256" key="6">
    <source>
        <dbReference type="SAM" id="MobiDB-lite"/>
    </source>
</evidence>
<dbReference type="GO" id="GO:0030272">
    <property type="term" value="F:5-formyltetrahydrofolate cyclo-ligase activity"/>
    <property type="evidence" value="ECO:0007669"/>
    <property type="project" value="UniProtKB-EC"/>
</dbReference>
<protein>
    <recommendedName>
        <fullName evidence="5">5-formyltetrahydrofolate cyclo-ligase</fullName>
        <ecNumber evidence="5">6.3.3.2</ecNumber>
    </recommendedName>
</protein>
<dbReference type="PANTHER" id="PTHR23407">
    <property type="entry name" value="ATPASE INHIBITOR/5-FORMYLTETRAHYDROFOLATE CYCLO-LIGASE"/>
    <property type="match status" value="1"/>
</dbReference>
<dbReference type="AlphaFoldDB" id="A0A7T4MT88"/>
<comment type="similarity">
    <text evidence="1 5">Belongs to the 5-formyltetrahydrofolate cyclo-ligase family.</text>
</comment>
<evidence type="ECO:0000256" key="1">
    <source>
        <dbReference type="ARBA" id="ARBA00010638"/>
    </source>
</evidence>
<dbReference type="Gene3D" id="3.40.50.10420">
    <property type="entry name" value="NagB/RpiA/CoA transferase-like"/>
    <property type="match status" value="1"/>
</dbReference>
<keyword evidence="7" id="KW-0436">Ligase</keyword>
<gene>
    <name evidence="7" type="ORF">I6H58_09535</name>
</gene>
<feature type="binding site" evidence="4">
    <location>
        <position position="91"/>
    </location>
    <ligand>
        <name>substrate</name>
    </ligand>
</feature>
<dbReference type="InterPro" id="IPR037171">
    <property type="entry name" value="NagB/RpiA_transferase-like"/>
</dbReference>
<dbReference type="Proteomes" id="UP000595221">
    <property type="component" value="Chromosome"/>
</dbReference>
<comment type="catalytic activity">
    <reaction evidence="5">
        <text>(6S)-5-formyl-5,6,7,8-tetrahydrofolate + ATP = (6R)-5,10-methenyltetrahydrofolate + ADP + phosphate</text>
        <dbReference type="Rhea" id="RHEA:10488"/>
        <dbReference type="ChEBI" id="CHEBI:30616"/>
        <dbReference type="ChEBI" id="CHEBI:43474"/>
        <dbReference type="ChEBI" id="CHEBI:57455"/>
        <dbReference type="ChEBI" id="CHEBI:57457"/>
        <dbReference type="ChEBI" id="CHEBI:456216"/>
        <dbReference type="EC" id="6.3.3.2"/>
    </reaction>
</comment>
<feature type="binding site" evidence="4">
    <location>
        <position position="86"/>
    </location>
    <ligand>
        <name>substrate</name>
    </ligand>
</feature>
<dbReference type="GO" id="GO:0005524">
    <property type="term" value="F:ATP binding"/>
    <property type="evidence" value="ECO:0007669"/>
    <property type="project" value="UniProtKB-KW"/>
</dbReference>
<dbReference type="GO" id="GO:0035999">
    <property type="term" value="P:tetrahydrofolate interconversion"/>
    <property type="evidence" value="ECO:0007669"/>
    <property type="project" value="TreeGrafter"/>
</dbReference>
<dbReference type="NCBIfam" id="TIGR02727">
    <property type="entry name" value="MTHFS_bact"/>
    <property type="match status" value="1"/>
</dbReference>
<accession>A0A7T4MT88</accession>
<evidence type="ECO:0000256" key="5">
    <source>
        <dbReference type="RuleBase" id="RU361279"/>
    </source>
</evidence>
<sequence>MGSDPQEPADDRGAGAGSAAAEPVSQAQLARRKRALRADLVRRRRERGAGPEAAARRRELGLRWAEHLEALLRRRLPAGALIAAYLPTDTEPPLMPALTAAHAAGHRVIAPVSLPQRSLDWVRWDPETPVRTSAFGVAEPVGPRLGPEAFAAADVRLIPALAVDGRGLRLGWGGGFYDAALAAARPRGPEALEIGVVFHDELLPAGAVPAGPHDAAVALVCTERGLLRRTDRGWVPAD</sequence>
<proteinExistence type="inferred from homology"/>
<dbReference type="RefSeq" id="WP_198490128.1">
    <property type="nucleotide sequence ID" value="NZ_CP066078.1"/>
</dbReference>
<dbReference type="GO" id="GO:0046872">
    <property type="term" value="F:metal ion binding"/>
    <property type="evidence" value="ECO:0007669"/>
    <property type="project" value="UniProtKB-KW"/>
</dbReference>
<organism evidence="7 8">
    <name type="scientific">Rothia kristinae</name>
    <dbReference type="NCBI Taxonomy" id="37923"/>
    <lineage>
        <taxon>Bacteria</taxon>
        <taxon>Bacillati</taxon>
        <taxon>Actinomycetota</taxon>
        <taxon>Actinomycetes</taxon>
        <taxon>Micrococcales</taxon>
        <taxon>Micrococcaceae</taxon>
        <taxon>Rothia</taxon>
    </lineage>
</organism>
<keyword evidence="3 4" id="KW-0067">ATP-binding</keyword>
<dbReference type="InterPro" id="IPR024185">
    <property type="entry name" value="FTHF_cligase-like_sf"/>
</dbReference>